<dbReference type="EMBL" id="BTGU01009595">
    <property type="protein sequence ID" value="GMN26134.1"/>
    <property type="molecule type" value="Genomic_DNA"/>
</dbReference>
<organism evidence="1 2">
    <name type="scientific">Ficus carica</name>
    <name type="common">Common fig</name>
    <dbReference type="NCBI Taxonomy" id="3494"/>
    <lineage>
        <taxon>Eukaryota</taxon>
        <taxon>Viridiplantae</taxon>
        <taxon>Streptophyta</taxon>
        <taxon>Embryophyta</taxon>
        <taxon>Tracheophyta</taxon>
        <taxon>Spermatophyta</taxon>
        <taxon>Magnoliopsida</taxon>
        <taxon>eudicotyledons</taxon>
        <taxon>Gunneridae</taxon>
        <taxon>Pentapetalae</taxon>
        <taxon>rosids</taxon>
        <taxon>fabids</taxon>
        <taxon>Rosales</taxon>
        <taxon>Moraceae</taxon>
        <taxon>Ficeae</taxon>
        <taxon>Ficus</taxon>
    </lineage>
</organism>
<evidence type="ECO:0000313" key="1">
    <source>
        <dbReference type="EMBL" id="GMN26134.1"/>
    </source>
</evidence>
<gene>
    <name evidence="1" type="ORF">TIFTF001_051491</name>
</gene>
<dbReference type="Proteomes" id="UP001187192">
    <property type="component" value="Unassembled WGS sequence"/>
</dbReference>
<keyword evidence="2" id="KW-1185">Reference proteome</keyword>
<protein>
    <submittedName>
        <fullName evidence="1">Uncharacterized protein</fullName>
    </submittedName>
</protein>
<reference evidence="1" key="1">
    <citation type="submission" date="2023-07" db="EMBL/GenBank/DDBJ databases">
        <title>draft genome sequence of fig (Ficus carica).</title>
        <authorList>
            <person name="Takahashi T."/>
            <person name="Nishimura K."/>
        </authorList>
    </citation>
    <scope>NUCLEOTIDE SEQUENCE</scope>
</reference>
<evidence type="ECO:0000313" key="2">
    <source>
        <dbReference type="Proteomes" id="UP001187192"/>
    </source>
</evidence>
<proteinExistence type="predicted"/>
<dbReference type="AlphaFoldDB" id="A0AA87Z5Q7"/>
<sequence length="69" mass="7550">MSRKLVLKSCKFEGIEVRQQSIPSHDELLFTPASSLVLQADEHPPTIRPSTSELITASVPHPTAVNLLS</sequence>
<accession>A0AA87Z5Q7</accession>
<name>A0AA87Z5Q7_FICCA</name>
<comment type="caution">
    <text evidence="1">The sequence shown here is derived from an EMBL/GenBank/DDBJ whole genome shotgun (WGS) entry which is preliminary data.</text>
</comment>